<dbReference type="EMBL" id="MT143681">
    <property type="protein sequence ID" value="QJB00116.1"/>
    <property type="molecule type" value="Genomic_DNA"/>
</dbReference>
<sequence length="75" mass="8326">MPKIMEMYAFVAEDKGPEDEGIVGFMSGTGWMPLVGADMARVESLRSIARDISRNTGKTVKLIRFTNREEMGIVS</sequence>
<reference evidence="1" key="1">
    <citation type="submission" date="2020-03" db="EMBL/GenBank/DDBJ databases">
        <title>The deep terrestrial virosphere.</title>
        <authorList>
            <person name="Holmfeldt K."/>
            <person name="Nilsson E."/>
            <person name="Simone D."/>
            <person name="Lopez-Fernandez M."/>
            <person name="Wu X."/>
            <person name="de Brujin I."/>
            <person name="Lundin D."/>
            <person name="Andersson A."/>
            <person name="Bertilsson S."/>
            <person name="Dopson M."/>
        </authorList>
    </citation>
    <scope>NUCLEOTIDE SEQUENCE</scope>
    <source>
        <strain evidence="1">MM171A00692</strain>
    </source>
</reference>
<name>A0A6M3M4F4_9ZZZZ</name>
<protein>
    <submittedName>
        <fullName evidence="1">Uncharacterized protein</fullName>
    </submittedName>
</protein>
<accession>A0A6M3M4F4</accession>
<gene>
    <name evidence="1" type="ORF">MM171A00692_0021</name>
</gene>
<proteinExistence type="predicted"/>
<organism evidence="1">
    <name type="scientific">viral metagenome</name>
    <dbReference type="NCBI Taxonomy" id="1070528"/>
    <lineage>
        <taxon>unclassified sequences</taxon>
        <taxon>metagenomes</taxon>
        <taxon>organismal metagenomes</taxon>
    </lineage>
</organism>
<evidence type="ECO:0000313" key="1">
    <source>
        <dbReference type="EMBL" id="QJB00116.1"/>
    </source>
</evidence>
<dbReference type="AlphaFoldDB" id="A0A6M3M4F4"/>